<keyword evidence="8 14" id="KW-0540">Nuclease</keyword>
<protein>
    <recommendedName>
        <fullName evidence="13 14">Multifunctional fusion protein</fullName>
    </recommendedName>
    <domain>
        <recommendedName>
            <fullName evidence="14">Ribonuclease HII</fullName>
            <shortName evidence="14">RNase HII</shortName>
            <ecNumber evidence="14">3.1.26.4</ecNumber>
        </recommendedName>
    </domain>
    <domain>
        <recommendedName>
            <fullName evidence="13">UPF0102 protein G3KMM_00494</fullName>
        </recommendedName>
    </domain>
</protein>
<comment type="caution">
    <text evidence="19">The sequence shown here is derived from an EMBL/GenBank/DDBJ whole genome shotgun (WGS) entry which is preliminary data.</text>
</comment>
<keyword evidence="12 14" id="KW-0464">Manganese</keyword>
<evidence type="ECO:0000256" key="16">
    <source>
        <dbReference type="RuleBase" id="RU003515"/>
    </source>
</evidence>
<dbReference type="HAMAP" id="MF_00048">
    <property type="entry name" value="UPF0102"/>
    <property type="match status" value="1"/>
</dbReference>
<dbReference type="GO" id="GO:0004523">
    <property type="term" value="F:RNA-DNA hybrid ribonuclease activity"/>
    <property type="evidence" value="ECO:0007669"/>
    <property type="project" value="UniProtKB-EC"/>
</dbReference>
<evidence type="ECO:0000259" key="18">
    <source>
        <dbReference type="PROSITE" id="PS51975"/>
    </source>
</evidence>
<evidence type="ECO:0000256" key="1">
    <source>
        <dbReference type="ARBA" id="ARBA00000077"/>
    </source>
</evidence>
<keyword evidence="20" id="KW-1185">Reference proteome</keyword>
<dbReference type="InterPro" id="IPR011856">
    <property type="entry name" value="tRNA_endonuc-like_dom_sf"/>
</dbReference>
<evidence type="ECO:0000313" key="20">
    <source>
        <dbReference type="Proteomes" id="UP001191004"/>
    </source>
</evidence>
<keyword evidence="11 14" id="KW-0378">Hydrolase</keyword>
<comment type="cofactor">
    <cofactor evidence="2">
        <name>Mg(2+)</name>
        <dbReference type="ChEBI" id="CHEBI:18420"/>
    </cofactor>
</comment>
<dbReference type="InterPro" id="IPR001352">
    <property type="entry name" value="RNase_HII/HIII"/>
</dbReference>
<dbReference type="RefSeq" id="WP_164998489.1">
    <property type="nucleotide sequence ID" value="NZ_PRLL01000021.1"/>
</dbReference>
<dbReference type="Pfam" id="PF01351">
    <property type="entry name" value="RNase_HII"/>
    <property type="match status" value="1"/>
</dbReference>
<proteinExistence type="inferred from homology"/>
<dbReference type="EMBL" id="PRLL01000021">
    <property type="protein sequence ID" value="RYC73234.1"/>
    <property type="molecule type" value="Genomic_DNA"/>
</dbReference>
<accession>A0ABY0FJJ4</accession>
<dbReference type="HAMAP" id="MF_00052_B">
    <property type="entry name" value="RNase_HII_B"/>
    <property type="match status" value="1"/>
</dbReference>
<dbReference type="PANTHER" id="PTHR10954:SF18">
    <property type="entry name" value="RIBONUCLEASE HII"/>
    <property type="match status" value="1"/>
</dbReference>
<evidence type="ECO:0000256" key="12">
    <source>
        <dbReference type="ARBA" id="ARBA00023211"/>
    </source>
</evidence>
<evidence type="ECO:0000256" key="17">
    <source>
        <dbReference type="SAM" id="MobiDB-lite"/>
    </source>
</evidence>
<dbReference type="Gene3D" id="3.40.1350.10">
    <property type="match status" value="1"/>
</dbReference>
<evidence type="ECO:0000256" key="15">
    <source>
        <dbReference type="PROSITE-ProRule" id="PRU01319"/>
    </source>
</evidence>
<feature type="compositionally biased region" description="Basic and acidic residues" evidence="17">
    <location>
        <begin position="205"/>
        <end position="215"/>
    </location>
</feature>
<comment type="cofactor">
    <cofactor evidence="14 15">
        <name>Mn(2+)</name>
        <dbReference type="ChEBI" id="CHEBI:29035"/>
    </cofactor>
    <cofactor evidence="14 15">
        <name>Mg(2+)</name>
        <dbReference type="ChEBI" id="CHEBI:18420"/>
    </cofactor>
    <text evidence="14 15">Manganese or magnesium. Binds 1 divalent metal ion per monomer in the absence of substrate. May bind a second metal ion after substrate binding.</text>
</comment>
<evidence type="ECO:0000256" key="8">
    <source>
        <dbReference type="ARBA" id="ARBA00022722"/>
    </source>
</evidence>
<dbReference type="CDD" id="cd07182">
    <property type="entry name" value="RNase_HII_bacteria_HII_like"/>
    <property type="match status" value="1"/>
</dbReference>
<keyword evidence="9 14" id="KW-0479">Metal-binding</keyword>
<dbReference type="Pfam" id="PF02021">
    <property type="entry name" value="UPF0102"/>
    <property type="match status" value="1"/>
</dbReference>
<dbReference type="InterPro" id="IPR036397">
    <property type="entry name" value="RNaseH_sf"/>
</dbReference>
<gene>
    <name evidence="14 19" type="primary">rnhB</name>
    <name evidence="19" type="ORF">G3KMM_00494</name>
</gene>
<feature type="region of interest" description="Disordered" evidence="17">
    <location>
        <begin position="205"/>
        <end position="228"/>
    </location>
</feature>
<dbReference type="InterPro" id="IPR012337">
    <property type="entry name" value="RNaseH-like_sf"/>
</dbReference>
<name>A0ABY0FJJ4_9BACT</name>
<evidence type="ECO:0000256" key="4">
    <source>
        <dbReference type="ARBA" id="ARBA00004496"/>
    </source>
</evidence>
<evidence type="ECO:0000256" key="2">
    <source>
        <dbReference type="ARBA" id="ARBA00001946"/>
    </source>
</evidence>
<comment type="catalytic activity">
    <reaction evidence="1 14 15 16">
        <text>Endonucleolytic cleavage to 5'-phosphomonoester.</text>
        <dbReference type="EC" id="3.1.26.4"/>
    </reaction>
</comment>
<evidence type="ECO:0000256" key="10">
    <source>
        <dbReference type="ARBA" id="ARBA00022759"/>
    </source>
</evidence>
<comment type="similarity">
    <text evidence="6 14 16">Belongs to the RNase HII family.</text>
</comment>
<keyword evidence="10 14" id="KW-0255">Endonuclease</keyword>
<evidence type="ECO:0000256" key="14">
    <source>
        <dbReference type="HAMAP-Rule" id="MF_00052"/>
    </source>
</evidence>
<feature type="domain" description="RNase H type-2" evidence="18">
    <location>
        <begin position="1"/>
        <end position="206"/>
    </location>
</feature>
<dbReference type="SUPFAM" id="SSF53098">
    <property type="entry name" value="Ribonuclease H-like"/>
    <property type="match status" value="1"/>
</dbReference>
<dbReference type="InterPro" id="IPR024567">
    <property type="entry name" value="RNase_HII/HIII_dom"/>
</dbReference>
<organism evidence="19 20">
    <name type="scientific">Candidatus Nanosyncoccus nanoralicus</name>
    <dbReference type="NCBI Taxonomy" id="2171996"/>
    <lineage>
        <taxon>Bacteria</taxon>
        <taxon>Candidatus Saccharimonadota</taxon>
        <taxon>Candidatus Nanosyncoccalia</taxon>
        <taxon>Candidatus Nanosyncoccales</taxon>
        <taxon>Candidatus Nanosyncoccaceae</taxon>
        <taxon>Candidatus Nanosyncoccus</taxon>
    </lineage>
</organism>
<dbReference type="SUPFAM" id="SSF52980">
    <property type="entry name" value="Restriction endonuclease-like"/>
    <property type="match status" value="1"/>
</dbReference>
<dbReference type="PROSITE" id="PS51975">
    <property type="entry name" value="RNASE_H_2"/>
    <property type="match status" value="1"/>
</dbReference>
<comment type="similarity">
    <text evidence="5 13">Belongs to the UPF0102 family.</text>
</comment>
<dbReference type="NCBIfam" id="NF000595">
    <property type="entry name" value="PRK00015.1-3"/>
    <property type="match status" value="1"/>
</dbReference>
<sequence>MILGIDEVGRGPYAGPLVIGACILPDAEKIEEEPEKYHWISELTDSKKLTAKRREALYTKIKEGAVATATGWVSANEIDEIGLSESLRLACRRAVKQIQEARVPFSEIIIDGTMNFLSGTPLEKYVSTLPKGDLLIKEISAASILAKVERDRYMVELAEKYPEYGFEKHVGYGTAAHQKAMEEFGLTPEHRRSFRPVREIMSKQLGAEEGKEQQKVRKVGTKNGGATSREIGNLGEEKIAEFLTSKGHEIIARNFKTKYFEIDIISKLDNSLFFTEVKYRKTTDFGEAIEFVDQRKQEQVRFAAESYLAMHPEFKDFIAKLAVAGVSGKDFQVEDWIIIE</sequence>
<dbReference type="InterPro" id="IPR011335">
    <property type="entry name" value="Restrct_endonuc-II-like"/>
</dbReference>
<evidence type="ECO:0000256" key="9">
    <source>
        <dbReference type="ARBA" id="ARBA00022723"/>
    </source>
</evidence>
<evidence type="ECO:0000256" key="7">
    <source>
        <dbReference type="ARBA" id="ARBA00022490"/>
    </source>
</evidence>
<feature type="binding site" evidence="14 15">
    <location>
        <position position="6"/>
    </location>
    <ligand>
        <name>a divalent metal cation</name>
        <dbReference type="ChEBI" id="CHEBI:60240"/>
    </ligand>
</feature>
<dbReference type="Proteomes" id="UP001191004">
    <property type="component" value="Unassembled WGS sequence"/>
</dbReference>
<evidence type="ECO:0000256" key="3">
    <source>
        <dbReference type="ARBA" id="ARBA00004065"/>
    </source>
</evidence>
<comment type="function">
    <text evidence="3 14 16">Endonuclease that specifically degrades the RNA of RNA-DNA hybrids.</text>
</comment>
<reference evidence="19 20" key="2">
    <citation type="journal article" date="2020" name="Cell Rep.">
        <title>Acquisition and Adaptation of Ultra-small Parasitic Reduced Genome Bacteria to Mammalian Hosts.</title>
        <authorList>
            <person name="McLean J.S."/>
            <person name="Bor B."/>
            <person name="Kerns K.A."/>
            <person name="Liu Q."/>
            <person name="To T.T."/>
            <person name="Solden L."/>
            <person name="Hendrickson E.L."/>
            <person name="Wrighton K."/>
            <person name="Shi W."/>
            <person name="He X."/>
        </authorList>
    </citation>
    <scope>NUCLEOTIDE SEQUENCE [LARGE SCALE GENOMIC DNA]</scope>
    <source>
        <strain evidence="19 20">TM7_KMM_G3_1_HOT_351</strain>
    </source>
</reference>
<evidence type="ECO:0000256" key="5">
    <source>
        <dbReference type="ARBA" id="ARBA00006738"/>
    </source>
</evidence>
<dbReference type="InterPro" id="IPR022898">
    <property type="entry name" value="RNase_HII"/>
</dbReference>
<comment type="subcellular location">
    <subcellularLocation>
        <location evidence="4 14">Cytoplasm</location>
    </subcellularLocation>
</comment>
<keyword evidence="7 14" id="KW-0963">Cytoplasm</keyword>
<feature type="binding site" evidence="14 15">
    <location>
        <position position="7"/>
    </location>
    <ligand>
        <name>a divalent metal cation</name>
        <dbReference type="ChEBI" id="CHEBI:60240"/>
    </ligand>
</feature>
<evidence type="ECO:0000256" key="6">
    <source>
        <dbReference type="ARBA" id="ARBA00007383"/>
    </source>
</evidence>
<evidence type="ECO:0000256" key="11">
    <source>
        <dbReference type="ARBA" id="ARBA00022801"/>
    </source>
</evidence>
<feature type="binding site" evidence="14 15">
    <location>
        <position position="111"/>
    </location>
    <ligand>
        <name>a divalent metal cation</name>
        <dbReference type="ChEBI" id="CHEBI:60240"/>
    </ligand>
</feature>
<evidence type="ECO:0000313" key="19">
    <source>
        <dbReference type="EMBL" id="RYC73234.1"/>
    </source>
</evidence>
<dbReference type="Gene3D" id="3.30.420.10">
    <property type="entry name" value="Ribonuclease H-like superfamily/Ribonuclease H"/>
    <property type="match status" value="1"/>
</dbReference>
<dbReference type="InterPro" id="IPR003509">
    <property type="entry name" value="UPF0102_YraN-like"/>
</dbReference>
<dbReference type="PANTHER" id="PTHR10954">
    <property type="entry name" value="RIBONUCLEASE H2 SUBUNIT A"/>
    <property type="match status" value="1"/>
</dbReference>
<reference evidence="19 20" key="1">
    <citation type="journal article" date="2018" name="bioRxiv">
        <title>Evidence of independent acquisition and adaption of ultra-small bacteria to human hosts across the highly diverse yet reduced genomes of the phylum Saccharibacteria.</title>
        <authorList>
            <person name="McLean J.S."/>
            <person name="Bor B."/>
            <person name="To T.T."/>
            <person name="Liu Q."/>
            <person name="Kearns K.A."/>
            <person name="Solden L.M."/>
            <person name="Wrighton K.C."/>
            <person name="He X."/>
            <person name="Shi W."/>
        </authorList>
    </citation>
    <scope>NUCLEOTIDE SEQUENCE [LARGE SCALE GENOMIC DNA]</scope>
    <source>
        <strain evidence="19 20">TM7_KMM_G3_1_HOT_351</strain>
    </source>
</reference>
<dbReference type="EC" id="3.1.26.4" evidence="14"/>
<evidence type="ECO:0000256" key="13">
    <source>
        <dbReference type="HAMAP-Rule" id="MF_00048"/>
    </source>
</evidence>